<evidence type="ECO:0000313" key="2">
    <source>
        <dbReference type="Proteomes" id="UP000603912"/>
    </source>
</evidence>
<organism evidence="1 2">
    <name type="scientific">Alsobacter metallidurans</name>
    <dbReference type="NCBI Taxonomy" id="340221"/>
    <lineage>
        <taxon>Bacteria</taxon>
        <taxon>Pseudomonadati</taxon>
        <taxon>Pseudomonadota</taxon>
        <taxon>Alphaproteobacteria</taxon>
        <taxon>Hyphomicrobiales</taxon>
        <taxon>Alsobacteraceae</taxon>
        <taxon>Alsobacter</taxon>
    </lineage>
</organism>
<dbReference type="AlphaFoldDB" id="A0A917I5B3"/>
<dbReference type="Proteomes" id="UP000603912">
    <property type="component" value="Unassembled WGS sequence"/>
</dbReference>
<reference evidence="1" key="1">
    <citation type="journal article" date="2014" name="Int. J. Syst. Evol. Microbiol.">
        <title>Complete genome sequence of Corynebacterium casei LMG S-19264T (=DSM 44701T), isolated from a smear-ripened cheese.</title>
        <authorList>
            <consortium name="US DOE Joint Genome Institute (JGI-PGF)"/>
            <person name="Walter F."/>
            <person name="Albersmeier A."/>
            <person name="Kalinowski J."/>
            <person name="Ruckert C."/>
        </authorList>
    </citation>
    <scope>NUCLEOTIDE SEQUENCE</scope>
    <source>
        <strain evidence="1">CGMCC 1.12214</strain>
    </source>
</reference>
<reference evidence="1" key="2">
    <citation type="submission" date="2020-09" db="EMBL/GenBank/DDBJ databases">
        <authorList>
            <person name="Sun Q."/>
            <person name="Zhou Y."/>
        </authorList>
    </citation>
    <scope>NUCLEOTIDE SEQUENCE</scope>
    <source>
        <strain evidence="1">CGMCC 1.12214</strain>
    </source>
</reference>
<protein>
    <submittedName>
        <fullName evidence="1">Uncharacterized protein</fullName>
    </submittedName>
</protein>
<name>A0A917I5B3_9HYPH</name>
<keyword evidence="2" id="KW-1185">Reference proteome</keyword>
<dbReference type="EMBL" id="BMES01000001">
    <property type="protein sequence ID" value="GGH12637.1"/>
    <property type="molecule type" value="Genomic_DNA"/>
</dbReference>
<proteinExistence type="predicted"/>
<sequence length="91" mass="10236">MPKMSIRRAAEDRLRGLFDELAAGNDARDLVSFCQHARIPFATTAEAVWPTFLAHYQRRDGVSETQVAQDLATWGPIASRVIELIQESRHA</sequence>
<comment type="caution">
    <text evidence="1">The sequence shown here is derived from an EMBL/GenBank/DDBJ whole genome shotgun (WGS) entry which is preliminary data.</text>
</comment>
<accession>A0A917I5B3</accession>
<dbReference type="RefSeq" id="WP_188516644.1">
    <property type="nucleotide sequence ID" value="NZ_BMES01000001.1"/>
</dbReference>
<gene>
    <name evidence="1" type="ORF">GCM10007036_10650</name>
</gene>
<evidence type="ECO:0000313" key="1">
    <source>
        <dbReference type="EMBL" id="GGH12637.1"/>
    </source>
</evidence>